<name>A0A1M5I774_9ACTN</name>
<accession>A0A1M5I774</accession>
<dbReference type="Proteomes" id="UP000186132">
    <property type="component" value="Unassembled WGS sequence"/>
</dbReference>
<dbReference type="Gene3D" id="2.50.20.10">
    <property type="entry name" value="Lipoprotein localisation LolA/LolB/LppX"/>
    <property type="match status" value="1"/>
</dbReference>
<organism evidence="1 2">
    <name type="scientific">Jatrophihabitans endophyticus</name>
    <dbReference type="NCBI Taxonomy" id="1206085"/>
    <lineage>
        <taxon>Bacteria</taxon>
        <taxon>Bacillati</taxon>
        <taxon>Actinomycetota</taxon>
        <taxon>Actinomycetes</taxon>
        <taxon>Jatrophihabitantales</taxon>
        <taxon>Jatrophihabitantaceae</taxon>
        <taxon>Jatrophihabitans</taxon>
    </lineage>
</organism>
<dbReference type="AlphaFoldDB" id="A0A1M5I774"/>
<dbReference type="PANTHER" id="PTHR37507:SF2">
    <property type="entry name" value="SPORULATION PROTEIN YDCC"/>
    <property type="match status" value="1"/>
</dbReference>
<dbReference type="EMBL" id="FQVU01000002">
    <property type="protein sequence ID" value="SHG24228.1"/>
    <property type="molecule type" value="Genomic_DNA"/>
</dbReference>
<evidence type="ECO:0008006" key="3">
    <source>
        <dbReference type="Google" id="ProtNLM"/>
    </source>
</evidence>
<dbReference type="OrthoDB" id="4822274at2"/>
<dbReference type="STRING" id="1206085.SAMN05443575_1785"/>
<keyword evidence="2" id="KW-1185">Reference proteome</keyword>
<dbReference type="PANTHER" id="PTHR37507">
    <property type="entry name" value="SPORULATION PROTEIN YDCC"/>
    <property type="match status" value="1"/>
</dbReference>
<gene>
    <name evidence="1" type="ORF">SAMN05443575_1785</name>
</gene>
<sequence>MNVPPVVRRHPALRWLAPLAVVGVAGLAATGVFRAQATSESLPATSPKAIIAAVQSPEHSGFSGTVVSRLSLGLPELPSFGGDDDGSSLASLLTGSHTLRVWYGGATQQRIALLGATDETDLFRSGRQLWEWSSADRVAIHTLLPARPAGAEQLPDPATTLTPSGVASGVLHDLDPTTKVSVRSNARVANRDAYELVLVPRTAATRVGSVHIAVDGKTKVPLGVRVYARGSRTPSIDVAYTSIRFERPSRTYFSFTPPSGATVRHVELDRHGNVDASGTDRAARPKRHRLQVTGSGWTSVWSAQVGRARAAKLTHGTARQLSTPVSGSWGRGRLLSSDLLNALVIDDGRVFAGAVEPDALFAAAAK</sequence>
<dbReference type="RefSeq" id="WP_073388732.1">
    <property type="nucleotide sequence ID" value="NZ_FQVU01000002.1"/>
</dbReference>
<reference evidence="1 2" key="1">
    <citation type="submission" date="2016-11" db="EMBL/GenBank/DDBJ databases">
        <authorList>
            <person name="Jaros S."/>
            <person name="Januszkiewicz K."/>
            <person name="Wedrychowicz H."/>
        </authorList>
    </citation>
    <scope>NUCLEOTIDE SEQUENCE [LARGE SCALE GENOMIC DNA]</scope>
    <source>
        <strain evidence="1 2">DSM 45627</strain>
    </source>
</reference>
<proteinExistence type="predicted"/>
<evidence type="ECO:0000313" key="2">
    <source>
        <dbReference type="Proteomes" id="UP000186132"/>
    </source>
</evidence>
<dbReference type="InterPro" id="IPR052944">
    <property type="entry name" value="Sporulation_related"/>
</dbReference>
<evidence type="ECO:0000313" key="1">
    <source>
        <dbReference type="EMBL" id="SHG24228.1"/>
    </source>
</evidence>
<protein>
    <recommendedName>
        <fullName evidence="3">Outer membrane lipoprotein-sorting protein</fullName>
    </recommendedName>
</protein>
<dbReference type="InterPro" id="IPR029046">
    <property type="entry name" value="LolA/LolB/LppX"/>
</dbReference>
<dbReference type="SUPFAM" id="SSF89392">
    <property type="entry name" value="Prokaryotic lipoproteins and lipoprotein localization factors"/>
    <property type="match status" value="1"/>
</dbReference>